<name>A0A1C3HH28_SERMA</name>
<accession>A0A1C3HH28</accession>
<protein>
    <submittedName>
        <fullName evidence="1">Uncharacterized protein</fullName>
    </submittedName>
</protein>
<organism evidence="1">
    <name type="scientific">Serratia marcescens</name>
    <dbReference type="NCBI Taxonomy" id="615"/>
    <lineage>
        <taxon>Bacteria</taxon>
        <taxon>Pseudomonadati</taxon>
        <taxon>Pseudomonadota</taxon>
        <taxon>Gammaproteobacteria</taxon>
        <taxon>Enterobacterales</taxon>
        <taxon>Yersiniaceae</taxon>
        <taxon>Serratia</taxon>
    </lineage>
</organism>
<reference evidence="1" key="1">
    <citation type="submission" date="2016-05" db="EMBL/GenBank/DDBJ databases">
        <authorList>
            <person name="Cock P.J.A."/>
            <person name="Cock P.J.A."/>
        </authorList>
    </citation>
    <scope>NUCLEOTIDE SEQUENCE</scope>
    <source>
        <strain evidence="1">PWN146_assembly</strain>
    </source>
</reference>
<dbReference type="EMBL" id="LT575490">
    <property type="protein sequence ID" value="SAY44366.1"/>
    <property type="molecule type" value="Genomic_DNA"/>
</dbReference>
<sequence>MDVYHQALIQNFKGFTDGELCAIAGESECAHRALMKGMRSIGDLMVSATPELNEDEIKSHFVAIGDLLTHLPRYAEALFENAGNADYEIKRREKIKSDTGKTKLHEIVVMLDSLGK</sequence>
<evidence type="ECO:0000313" key="1">
    <source>
        <dbReference type="EMBL" id="SAY44366.1"/>
    </source>
</evidence>
<dbReference type="AlphaFoldDB" id="A0A1C3HH28"/>
<proteinExistence type="predicted"/>
<gene>
    <name evidence="1" type="ORF">PWN146_03076</name>
</gene>